<evidence type="ECO:0000313" key="4">
    <source>
        <dbReference type="EMBL" id="JAT53842.1"/>
    </source>
</evidence>
<feature type="non-terminal residue" evidence="4">
    <location>
        <position position="1"/>
    </location>
</feature>
<dbReference type="PANTHER" id="PTHR46993:SF6">
    <property type="entry name" value="MYB TRANSCRIPTION FACTOR"/>
    <property type="match status" value="1"/>
</dbReference>
<sequence length="369" mass="41499">RRFSKQQPIVFFLFCAPGDETLAGDRKGGEGATTMEGQKASWILEFILRQPIPDWLAKEILLRLPTPPLLDPHLKKTVFLRRLSSDASAGRLSDATLHSLELLEELDRSLGAAEPDEALKAAYSAVAAELTVAPLRGPGSLVEAEAGFCEAVNRIWHCRVADLERSDAKGLVGSGLMEWRKEVEGAMVSGQSRERLLRRDTKGEAEAALRQYLRAALRDMGPPLLELVARVVGGKADVGGDDGRAGDRFPAEHGFRFMERNPTAHTVEWDEESNESLSEKSADSLKRVHLPTPRTRRVSPLTLQKVPKFVRRRKIKRWTPQEEDALREAVKKHGIGNWKFILQCYTAIFEDRTEVDLKDKWRNMSRYNL</sequence>
<dbReference type="SMART" id="SM00717">
    <property type="entry name" value="SANT"/>
    <property type="match status" value="1"/>
</dbReference>
<dbReference type="InterPro" id="IPR017930">
    <property type="entry name" value="Myb_dom"/>
</dbReference>
<reference evidence="4" key="1">
    <citation type="submission" date="2015-07" db="EMBL/GenBank/DDBJ databases">
        <title>Transcriptome Assembly of Anthurium amnicola.</title>
        <authorList>
            <person name="Suzuki J."/>
        </authorList>
    </citation>
    <scope>NUCLEOTIDE SEQUENCE</scope>
</reference>
<dbReference type="InterPro" id="IPR001005">
    <property type="entry name" value="SANT/Myb"/>
</dbReference>
<protein>
    <submittedName>
        <fullName evidence="4">Telomeric repeat-binding factor 1</fullName>
    </submittedName>
</protein>
<accession>A0A1D1YGV0</accession>
<organism evidence="4">
    <name type="scientific">Anthurium amnicola</name>
    <dbReference type="NCBI Taxonomy" id="1678845"/>
    <lineage>
        <taxon>Eukaryota</taxon>
        <taxon>Viridiplantae</taxon>
        <taxon>Streptophyta</taxon>
        <taxon>Embryophyta</taxon>
        <taxon>Tracheophyta</taxon>
        <taxon>Spermatophyta</taxon>
        <taxon>Magnoliopsida</taxon>
        <taxon>Liliopsida</taxon>
        <taxon>Araceae</taxon>
        <taxon>Pothoideae</taxon>
        <taxon>Potheae</taxon>
        <taxon>Anthurium</taxon>
    </lineage>
</organism>
<gene>
    <name evidence="4" type="primary">Terf1_1</name>
    <name evidence="4" type="ORF">g.66971</name>
</gene>
<dbReference type="PROSITE" id="PS50090">
    <property type="entry name" value="MYB_LIKE"/>
    <property type="match status" value="1"/>
</dbReference>
<dbReference type="SUPFAM" id="SSF46689">
    <property type="entry name" value="Homeodomain-like"/>
    <property type="match status" value="1"/>
</dbReference>
<dbReference type="EMBL" id="GDJX01014094">
    <property type="protein sequence ID" value="JAT53842.1"/>
    <property type="molecule type" value="Transcribed_RNA"/>
</dbReference>
<dbReference type="PROSITE" id="PS51294">
    <property type="entry name" value="HTH_MYB"/>
    <property type="match status" value="1"/>
</dbReference>
<dbReference type="CDD" id="cd11660">
    <property type="entry name" value="SANT_TRF"/>
    <property type="match status" value="1"/>
</dbReference>
<evidence type="ECO:0000256" key="1">
    <source>
        <dbReference type="ARBA" id="ARBA00023125"/>
    </source>
</evidence>
<dbReference type="AlphaFoldDB" id="A0A1D1YGV0"/>
<name>A0A1D1YGV0_9ARAE</name>
<evidence type="ECO:0000259" key="3">
    <source>
        <dbReference type="PROSITE" id="PS51294"/>
    </source>
</evidence>
<feature type="domain" description="Myb-like" evidence="2">
    <location>
        <begin position="317"/>
        <end position="365"/>
    </location>
</feature>
<dbReference type="InterPro" id="IPR009057">
    <property type="entry name" value="Homeodomain-like_sf"/>
</dbReference>
<proteinExistence type="predicted"/>
<keyword evidence="1" id="KW-0238">DNA-binding</keyword>
<dbReference type="GO" id="GO:0003677">
    <property type="term" value="F:DNA binding"/>
    <property type="evidence" value="ECO:0007669"/>
    <property type="project" value="UniProtKB-KW"/>
</dbReference>
<feature type="domain" description="HTH myb-type" evidence="3">
    <location>
        <begin position="312"/>
        <end position="369"/>
    </location>
</feature>
<dbReference type="Pfam" id="PF00249">
    <property type="entry name" value="Myb_DNA-binding"/>
    <property type="match status" value="1"/>
</dbReference>
<dbReference type="PANTHER" id="PTHR46993">
    <property type="entry name" value="MYB TRANSCRIPTION FACTOR"/>
    <property type="match status" value="1"/>
</dbReference>
<evidence type="ECO:0000259" key="2">
    <source>
        <dbReference type="PROSITE" id="PS50090"/>
    </source>
</evidence>
<dbReference type="Gene3D" id="1.10.10.60">
    <property type="entry name" value="Homeodomain-like"/>
    <property type="match status" value="1"/>
</dbReference>